<dbReference type="PROSITE" id="PS51257">
    <property type="entry name" value="PROKAR_LIPOPROTEIN"/>
    <property type="match status" value="1"/>
</dbReference>
<feature type="chain" id="PRO_5038756289" evidence="2">
    <location>
        <begin position="19"/>
        <end position="264"/>
    </location>
</feature>
<dbReference type="InterPro" id="IPR001638">
    <property type="entry name" value="Solute-binding_3/MltF_N"/>
</dbReference>
<keyword evidence="1 2" id="KW-0732">Signal</keyword>
<evidence type="ECO:0000256" key="2">
    <source>
        <dbReference type="SAM" id="SignalP"/>
    </source>
</evidence>
<protein>
    <submittedName>
        <fullName evidence="5">Transporter substrate-binding domain-containing protein</fullName>
    </submittedName>
</protein>
<dbReference type="PANTHER" id="PTHR35936">
    <property type="entry name" value="MEMBRANE-BOUND LYTIC MUREIN TRANSGLYCOSYLASE F"/>
    <property type="match status" value="1"/>
</dbReference>
<dbReference type="Pfam" id="PF00497">
    <property type="entry name" value="SBP_bac_3"/>
    <property type="match status" value="1"/>
</dbReference>
<evidence type="ECO:0000313" key="6">
    <source>
        <dbReference type="Proteomes" id="UP000824049"/>
    </source>
</evidence>
<accession>A0A9D2EKC0</accession>
<dbReference type="Gene3D" id="3.40.190.10">
    <property type="entry name" value="Periplasmic binding protein-like II"/>
    <property type="match status" value="2"/>
</dbReference>
<dbReference type="InterPro" id="IPR001320">
    <property type="entry name" value="Iontro_rcpt_C"/>
</dbReference>
<reference evidence="5" key="1">
    <citation type="journal article" date="2021" name="PeerJ">
        <title>Extensive microbial diversity within the chicken gut microbiome revealed by metagenomics and culture.</title>
        <authorList>
            <person name="Gilroy R."/>
            <person name="Ravi A."/>
            <person name="Getino M."/>
            <person name="Pursley I."/>
            <person name="Horton D.L."/>
            <person name="Alikhan N.F."/>
            <person name="Baker D."/>
            <person name="Gharbi K."/>
            <person name="Hall N."/>
            <person name="Watson M."/>
            <person name="Adriaenssens E.M."/>
            <person name="Foster-Nyarko E."/>
            <person name="Jarju S."/>
            <person name="Secka A."/>
            <person name="Antonio M."/>
            <person name="Oren A."/>
            <person name="Chaudhuri R.R."/>
            <person name="La Ragione R."/>
            <person name="Hildebrand F."/>
            <person name="Pallen M.J."/>
        </authorList>
    </citation>
    <scope>NUCLEOTIDE SEQUENCE</scope>
    <source>
        <strain evidence="5">CHK179-28034</strain>
    </source>
</reference>
<dbReference type="SMART" id="SM00079">
    <property type="entry name" value="PBPe"/>
    <property type="match status" value="1"/>
</dbReference>
<feature type="domain" description="Solute-binding protein family 3/N-terminal" evidence="3">
    <location>
        <begin position="41"/>
        <end position="264"/>
    </location>
</feature>
<proteinExistence type="predicted"/>
<feature type="domain" description="Ionotropic glutamate receptor C-terminal" evidence="4">
    <location>
        <begin position="41"/>
        <end position="262"/>
    </location>
</feature>
<dbReference type="GO" id="GO:0016020">
    <property type="term" value="C:membrane"/>
    <property type="evidence" value="ECO:0007669"/>
    <property type="project" value="InterPro"/>
</dbReference>
<dbReference type="EMBL" id="DXBR01000036">
    <property type="protein sequence ID" value="HIZ38926.1"/>
    <property type="molecule type" value="Genomic_DNA"/>
</dbReference>
<dbReference type="GO" id="GO:0015276">
    <property type="term" value="F:ligand-gated monoatomic ion channel activity"/>
    <property type="evidence" value="ECO:0007669"/>
    <property type="project" value="InterPro"/>
</dbReference>
<dbReference type="AlphaFoldDB" id="A0A9D2EKC0"/>
<dbReference type="SUPFAM" id="SSF53850">
    <property type="entry name" value="Periplasmic binding protein-like II"/>
    <property type="match status" value="1"/>
</dbReference>
<gene>
    <name evidence="5" type="ORF">H9968_03220</name>
</gene>
<evidence type="ECO:0000256" key="1">
    <source>
        <dbReference type="ARBA" id="ARBA00022729"/>
    </source>
</evidence>
<name>A0A9D2EKC0_9FIRM</name>
<evidence type="ECO:0000313" key="5">
    <source>
        <dbReference type="EMBL" id="HIZ38926.1"/>
    </source>
</evidence>
<comment type="caution">
    <text evidence="5">The sequence shown here is derived from an EMBL/GenBank/DDBJ whole genome shotgun (WGS) entry which is preliminary data.</text>
</comment>
<reference evidence="5" key="2">
    <citation type="submission" date="2021-04" db="EMBL/GenBank/DDBJ databases">
        <authorList>
            <person name="Gilroy R."/>
        </authorList>
    </citation>
    <scope>NUCLEOTIDE SEQUENCE</scope>
    <source>
        <strain evidence="5">CHK179-28034</strain>
    </source>
</reference>
<evidence type="ECO:0000259" key="4">
    <source>
        <dbReference type="SMART" id="SM00079"/>
    </source>
</evidence>
<feature type="signal peptide" evidence="2">
    <location>
        <begin position="1"/>
        <end position="18"/>
    </location>
</feature>
<dbReference type="PANTHER" id="PTHR35936:SF38">
    <property type="entry name" value="GLUTAMINE-BINDING PERIPLASMIC PROTEIN"/>
    <property type="match status" value="1"/>
</dbReference>
<sequence>MKKFLSMALIAAMTLSLAACGSNANNEADSTGSDSASSDKTYVIATDTVFAPFEFSDENNEFVGIDVDILAAIAEDQGFKYELTPLGFDAAVASLESGQSDGVIAGMSITEERQQKYDFSDTYYDSYVAIAAAENSDIQGLEDLRGQTVAAKTGTQGAECAETLKEEYGFDIQYFDESSLMYQDVITGNTVACFEDQPVMAYGISQGNGLKIVAEEKENFSTPYGFAVLKGQNAELLEMFNAGLANIKENGTYDEIIAKYTSAE</sequence>
<evidence type="ECO:0000259" key="3">
    <source>
        <dbReference type="SMART" id="SM00062"/>
    </source>
</evidence>
<dbReference type="SMART" id="SM00062">
    <property type="entry name" value="PBPb"/>
    <property type="match status" value="1"/>
</dbReference>
<organism evidence="5 6">
    <name type="scientific">Candidatus Anaerobutyricum stercoris</name>
    <dbReference type="NCBI Taxonomy" id="2838457"/>
    <lineage>
        <taxon>Bacteria</taxon>
        <taxon>Bacillati</taxon>
        <taxon>Bacillota</taxon>
        <taxon>Clostridia</taxon>
        <taxon>Lachnospirales</taxon>
        <taxon>Lachnospiraceae</taxon>
        <taxon>Anaerobutyricum</taxon>
    </lineage>
</organism>
<dbReference type="Proteomes" id="UP000824049">
    <property type="component" value="Unassembled WGS sequence"/>
</dbReference>